<dbReference type="Proteomes" id="UP001341281">
    <property type="component" value="Chromosome 02"/>
</dbReference>
<dbReference type="AlphaFoldDB" id="A0AAQ3SNJ1"/>
<organism evidence="2 3">
    <name type="scientific">Paspalum notatum var. saurae</name>
    <dbReference type="NCBI Taxonomy" id="547442"/>
    <lineage>
        <taxon>Eukaryota</taxon>
        <taxon>Viridiplantae</taxon>
        <taxon>Streptophyta</taxon>
        <taxon>Embryophyta</taxon>
        <taxon>Tracheophyta</taxon>
        <taxon>Spermatophyta</taxon>
        <taxon>Magnoliopsida</taxon>
        <taxon>Liliopsida</taxon>
        <taxon>Poales</taxon>
        <taxon>Poaceae</taxon>
        <taxon>PACMAD clade</taxon>
        <taxon>Panicoideae</taxon>
        <taxon>Andropogonodae</taxon>
        <taxon>Paspaleae</taxon>
        <taxon>Paspalinae</taxon>
        <taxon>Paspalum</taxon>
    </lineage>
</organism>
<gene>
    <name evidence="2" type="ORF">U9M48_008165</name>
</gene>
<feature type="compositionally biased region" description="Acidic residues" evidence="1">
    <location>
        <begin position="541"/>
        <end position="552"/>
    </location>
</feature>
<sequence>MPVSMNMAWDDIYGDDDFEDEDLVLVSLVLRATLLAAPSHSFGNGCYGIKEVGALPDYGVTRGTKDTVHLKENKLHLAPALQVSDRGGDDVHDPDGVLDEAGRESSVDGVHVHDVPDLVGAQRRQQRLVVLGPELPLRVVLLEGAGAAPGHDVDALRRDAEALRPLGRGAERQLLVARTGRRDAGAHGHVPRGVGVDAVVAPGGSGDGGELVVAAGGGAVGRLLPHRDVALHVVELEAHGGEHLLEPVQVRLLRLRGGVPPVPPVLVVDGRAGEHPEPAGAEDAVDLEEVEAPELGPGYEAAGAVRHVEGGGRKGQALRGDDAEDGGDAALERELHLRLVVVPGRQGDGEDAPAQQVAAPACDAASRVERGAHGAVAHARDQRLHEVDVGADAVGEHGAAAGEAEAVAFLDEPVLVGLLAVDPVVGDVAVPAVVLALGPADGRLVTFGRRDQALLPLRRRRAVPLHEAEAVVAVPAPALGVGAGGVVLEVGGALGERDGRGRGRQHRVGGVAGRGGRRGDESRRRRLDGVQQAPAGAVDAAEVEGEGAEHDDDESHRHRPGAAAARRRRPLGLILLAVLHDMAPAASSPGRGGRAAGQL</sequence>
<evidence type="ECO:0000256" key="1">
    <source>
        <dbReference type="SAM" id="MobiDB-lite"/>
    </source>
</evidence>
<feature type="region of interest" description="Disordered" evidence="1">
    <location>
        <begin position="494"/>
        <end position="565"/>
    </location>
</feature>
<accession>A0AAQ3SNJ1</accession>
<reference evidence="2 3" key="1">
    <citation type="submission" date="2024-02" db="EMBL/GenBank/DDBJ databases">
        <title>High-quality chromosome-scale genome assembly of Pensacola bahiagrass (Paspalum notatum Flugge var. saurae).</title>
        <authorList>
            <person name="Vega J.M."/>
            <person name="Podio M."/>
            <person name="Orjuela J."/>
            <person name="Siena L.A."/>
            <person name="Pessino S.C."/>
            <person name="Combes M.C."/>
            <person name="Mariac C."/>
            <person name="Albertini E."/>
            <person name="Pupilli F."/>
            <person name="Ortiz J.P.A."/>
            <person name="Leblanc O."/>
        </authorList>
    </citation>
    <scope>NUCLEOTIDE SEQUENCE [LARGE SCALE GENOMIC DNA]</scope>
    <source>
        <strain evidence="2">R1</strain>
        <tissue evidence="2">Leaf</tissue>
    </source>
</reference>
<proteinExistence type="predicted"/>
<name>A0AAQ3SNJ1_PASNO</name>
<protein>
    <submittedName>
        <fullName evidence="2">Uncharacterized protein</fullName>
    </submittedName>
</protein>
<evidence type="ECO:0000313" key="2">
    <source>
        <dbReference type="EMBL" id="WVZ57826.1"/>
    </source>
</evidence>
<dbReference type="EMBL" id="CP144746">
    <property type="protein sequence ID" value="WVZ57826.1"/>
    <property type="molecule type" value="Genomic_DNA"/>
</dbReference>
<evidence type="ECO:0000313" key="3">
    <source>
        <dbReference type="Proteomes" id="UP001341281"/>
    </source>
</evidence>
<keyword evidence="3" id="KW-1185">Reference proteome</keyword>